<reference evidence="2" key="1">
    <citation type="journal article" date="2020" name="mSystems">
        <title>Genome- and Community-Level Interaction Insights into Carbon Utilization and Element Cycling Functions of Hydrothermarchaeota in Hydrothermal Sediment.</title>
        <authorList>
            <person name="Zhou Z."/>
            <person name="Liu Y."/>
            <person name="Xu W."/>
            <person name="Pan J."/>
            <person name="Luo Z.H."/>
            <person name="Li M."/>
        </authorList>
    </citation>
    <scope>NUCLEOTIDE SEQUENCE [LARGE SCALE GENOMIC DNA]</scope>
    <source>
        <strain evidence="2">SpSt-776</strain>
    </source>
</reference>
<dbReference type="SUPFAM" id="SSF52540">
    <property type="entry name" value="P-loop containing nucleoside triphosphate hydrolases"/>
    <property type="match status" value="1"/>
</dbReference>
<dbReference type="GO" id="GO:0006260">
    <property type="term" value="P:DNA replication"/>
    <property type="evidence" value="ECO:0007669"/>
    <property type="project" value="TreeGrafter"/>
</dbReference>
<protein>
    <submittedName>
        <fullName evidence="2">AAA family ATPase</fullName>
    </submittedName>
</protein>
<dbReference type="InterPro" id="IPR002611">
    <property type="entry name" value="IstB_ATP-bd"/>
</dbReference>
<evidence type="ECO:0000259" key="1">
    <source>
        <dbReference type="SMART" id="SM00382"/>
    </source>
</evidence>
<dbReference type="PANTHER" id="PTHR30050:SF4">
    <property type="entry name" value="ATP-BINDING PROTEIN RV3427C IN INSERTION SEQUENCE-RELATED"/>
    <property type="match status" value="1"/>
</dbReference>
<dbReference type="AlphaFoldDB" id="A0A7C3WPT5"/>
<sequence>MSRNLTDITTALPTMINLLRFSRHDEPVTVTCPECGEEYQTRVTREDGTAPRCRKCFQSAQRRSIREWQRKIQDERLKNIPHWLMERGLPKRHCEASFEICFNGRRPQELPCLLTGPAGTGKTTLAACFFREFALTLGFESVLFLKETDLVQALRDSEGGRTDILEAAKRVHFLVLDDMGKATPTPFIREQIFHLLDHRHSEELRTIITTNLSLNDFCRTYGSNHAEALLSRLSEMGKTLVFRGRDRRMAKTTGPEPRKGAPE</sequence>
<comment type="caution">
    <text evidence="2">The sequence shown here is derived from an EMBL/GenBank/DDBJ whole genome shotgun (WGS) entry which is preliminary data.</text>
</comment>
<dbReference type="Pfam" id="PF01695">
    <property type="entry name" value="IstB_IS21"/>
    <property type="match status" value="1"/>
</dbReference>
<proteinExistence type="predicted"/>
<dbReference type="CDD" id="cd00009">
    <property type="entry name" value="AAA"/>
    <property type="match status" value="1"/>
</dbReference>
<dbReference type="SMART" id="SM00382">
    <property type="entry name" value="AAA"/>
    <property type="match status" value="1"/>
</dbReference>
<evidence type="ECO:0000313" key="2">
    <source>
        <dbReference type="EMBL" id="HGB14096.1"/>
    </source>
</evidence>
<dbReference type="PANTHER" id="PTHR30050">
    <property type="entry name" value="CHROMOSOMAL REPLICATION INITIATOR PROTEIN DNAA"/>
    <property type="match status" value="1"/>
</dbReference>
<dbReference type="Gene3D" id="3.40.50.300">
    <property type="entry name" value="P-loop containing nucleotide triphosphate hydrolases"/>
    <property type="match status" value="1"/>
</dbReference>
<dbReference type="GO" id="GO:0005524">
    <property type="term" value="F:ATP binding"/>
    <property type="evidence" value="ECO:0007669"/>
    <property type="project" value="InterPro"/>
</dbReference>
<feature type="domain" description="AAA+ ATPase" evidence="1">
    <location>
        <begin position="108"/>
        <end position="240"/>
    </location>
</feature>
<gene>
    <name evidence="2" type="ORF">ENV62_02495</name>
</gene>
<organism evidence="2">
    <name type="scientific">Desulfobacca acetoxidans</name>
    <dbReference type="NCBI Taxonomy" id="60893"/>
    <lineage>
        <taxon>Bacteria</taxon>
        <taxon>Pseudomonadati</taxon>
        <taxon>Thermodesulfobacteriota</taxon>
        <taxon>Desulfobaccia</taxon>
        <taxon>Desulfobaccales</taxon>
        <taxon>Desulfobaccaceae</taxon>
        <taxon>Desulfobacca</taxon>
    </lineage>
</organism>
<dbReference type="EMBL" id="DTHB01000019">
    <property type="protein sequence ID" value="HGB14096.1"/>
    <property type="molecule type" value="Genomic_DNA"/>
</dbReference>
<dbReference type="InterPro" id="IPR003593">
    <property type="entry name" value="AAA+_ATPase"/>
</dbReference>
<name>A0A7C3WPT5_9BACT</name>
<accession>A0A7C3WPT5</accession>
<dbReference type="InterPro" id="IPR027417">
    <property type="entry name" value="P-loop_NTPase"/>
</dbReference>